<feature type="signal peptide" evidence="1">
    <location>
        <begin position="1"/>
        <end position="23"/>
    </location>
</feature>
<evidence type="ECO:0000313" key="2">
    <source>
        <dbReference type="EMBL" id="GAA4032966.1"/>
    </source>
</evidence>
<evidence type="ECO:0000313" key="3">
    <source>
        <dbReference type="Proteomes" id="UP001424459"/>
    </source>
</evidence>
<dbReference type="NCBIfam" id="TIGR04433">
    <property type="entry name" value="UrcA_uranyl"/>
    <property type="match status" value="1"/>
</dbReference>
<keyword evidence="3" id="KW-1185">Reference proteome</keyword>
<protein>
    <recommendedName>
        <fullName evidence="4">UrcA family protein</fullName>
    </recommendedName>
</protein>
<evidence type="ECO:0008006" key="4">
    <source>
        <dbReference type="Google" id="ProtNLM"/>
    </source>
</evidence>
<evidence type="ECO:0000256" key="1">
    <source>
        <dbReference type="SAM" id="SignalP"/>
    </source>
</evidence>
<dbReference type="EMBL" id="BAABBR010000001">
    <property type="protein sequence ID" value="GAA4032966.1"/>
    <property type="molecule type" value="Genomic_DNA"/>
</dbReference>
<sequence>MIMKNVAIAFAALSLLASGGALAQVGPVQMTVVTHDLDLRSSGGKAKLQRRLEIAAAEVCGDASASDPAGRRAIRTCRNEVVAAALQELVARQSASRLAQR</sequence>
<gene>
    <name evidence="2" type="ORF">GCM10022281_10900</name>
</gene>
<accession>A0ABP7TY18</accession>
<reference evidence="3" key="1">
    <citation type="journal article" date="2019" name="Int. J. Syst. Evol. Microbiol.">
        <title>The Global Catalogue of Microorganisms (GCM) 10K type strain sequencing project: providing services to taxonomists for standard genome sequencing and annotation.</title>
        <authorList>
            <consortium name="The Broad Institute Genomics Platform"/>
            <consortium name="The Broad Institute Genome Sequencing Center for Infectious Disease"/>
            <person name="Wu L."/>
            <person name="Ma J."/>
        </authorList>
    </citation>
    <scope>NUCLEOTIDE SEQUENCE [LARGE SCALE GENOMIC DNA]</scope>
    <source>
        <strain evidence="3">JCM 17564</strain>
    </source>
</reference>
<feature type="chain" id="PRO_5046810689" description="UrcA family protein" evidence="1">
    <location>
        <begin position="24"/>
        <end position="101"/>
    </location>
</feature>
<comment type="caution">
    <text evidence="2">The sequence shown here is derived from an EMBL/GenBank/DDBJ whole genome shotgun (WGS) entry which is preliminary data.</text>
</comment>
<dbReference type="Proteomes" id="UP001424459">
    <property type="component" value="Unassembled WGS sequence"/>
</dbReference>
<dbReference type="InterPro" id="IPR030972">
    <property type="entry name" value="UrcA_uranyl"/>
</dbReference>
<name>A0ABP7TY18_9SPHN</name>
<keyword evidence="1" id="KW-0732">Signal</keyword>
<proteinExistence type="predicted"/>
<organism evidence="2 3">
    <name type="scientific">Sphingomonas rosea</name>
    <dbReference type="NCBI Taxonomy" id="335605"/>
    <lineage>
        <taxon>Bacteria</taxon>
        <taxon>Pseudomonadati</taxon>
        <taxon>Pseudomonadota</taxon>
        <taxon>Alphaproteobacteria</taxon>
        <taxon>Sphingomonadales</taxon>
        <taxon>Sphingomonadaceae</taxon>
        <taxon>Sphingomonas</taxon>
    </lineage>
</organism>